<keyword evidence="2" id="KW-0560">Oxidoreductase</keyword>
<dbReference type="GO" id="GO:0016491">
    <property type="term" value="F:oxidoreductase activity"/>
    <property type="evidence" value="ECO:0007669"/>
    <property type="project" value="UniProtKB-KW"/>
</dbReference>
<dbReference type="OrthoDB" id="5840532at2759"/>
<dbReference type="InterPro" id="IPR036291">
    <property type="entry name" value="NAD(P)-bd_dom_sf"/>
</dbReference>
<dbReference type="PANTHER" id="PTHR43477">
    <property type="entry name" value="DIHYDROANTICAPSIN 7-DEHYDROGENASE"/>
    <property type="match status" value="1"/>
</dbReference>
<dbReference type="SUPFAM" id="SSF51735">
    <property type="entry name" value="NAD(P)-binding Rossmann-fold domains"/>
    <property type="match status" value="1"/>
</dbReference>
<comment type="similarity">
    <text evidence="1">Belongs to the short-chain dehydrogenases/reductases (SDR) family.</text>
</comment>
<dbReference type="PRINTS" id="PR00081">
    <property type="entry name" value="GDHRDH"/>
</dbReference>
<keyword evidence="4" id="KW-1185">Reference proteome</keyword>
<dbReference type="KEGG" id="cfj:CFIO01_07675"/>
<dbReference type="HOGENOM" id="CLU_010194_1_0_1"/>
<evidence type="ECO:0000313" key="4">
    <source>
        <dbReference type="Proteomes" id="UP000020467"/>
    </source>
</evidence>
<dbReference type="eggNOG" id="KOG0725">
    <property type="taxonomic scope" value="Eukaryota"/>
</dbReference>
<proteinExistence type="inferred from homology"/>
<gene>
    <name evidence="3" type="ORF">CFIO01_07675</name>
</gene>
<sequence>MASHPLPVLVIIGGGGIGLATAHRLGPGRRVLVASRSPSTLDAGAESLKKKGIEVTTQQVDVSSYDSVTAVAKAAAALGVIEAVVLTSGVSAVVGSVEMILTVDIRGTVNVIDAFGKEIVMPEGSSLVCTGSIAQNLCPPMSPELETHLATAPLSSLLSPNEELDHIISGKSRVAYYVAKKANFLRVQAAAASREYAGRGVRVNCVSPGMTETNMLTAEKSVDLVGDMITAALKVHPLKRASTTGEIAQAIEFVVQCGYVNGVDILVNGGISAVELWSSIVYPEKAANLRKTIEE</sequence>
<dbReference type="EMBL" id="JARH01000196">
    <property type="protein sequence ID" value="EXF84240.1"/>
    <property type="molecule type" value="Genomic_DNA"/>
</dbReference>
<name>A0A010R6C0_9PEZI</name>
<dbReference type="Gene3D" id="3.40.50.720">
    <property type="entry name" value="NAD(P)-binding Rossmann-like Domain"/>
    <property type="match status" value="1"/>
</dbReference>
<dbReference type="Pfam" id="PF13561">
    <property type="entry name" value="adh_short_C2"/>
    <property type="match status" value="1"/>
</dbReference>
<dbReference type="InterPro" id="IPR002347">
    <property type="entry name" value="SDR_fam"/>
</dbReference>
<dbReference type="Pfam" id="PF00106">
    <property type="entry name" value="adh_short"/>
    <property type="match status" value="1"/>
</dbReference>
<evidence type="ECO:0000256" key="2">
    <source>
        <dbReference type="ARBA" id="ARBA00023002"/>
    </source>
</evidence>
<reference evidence="3 4" key="1">
    <citation type="submission" date="2014-02" db="EMBL/GenBank/DDBJ databases">
        <title>The genome sequence of Colletotrichum fioriniae PJ7.</title>
        <authorList>
            <person name="Baroncelli R."/>
            <person name="Thon M.R."/>
        </authorList>
    </citation>
    <scope>NUCLEOTIDE SEQUENCE [LARGE SCALE GENOMIC DNA]</scope>
    <source>
        <strain evidence="3 4">PJ7</strain>
    </source>
</reference>
<dbReference type="Proteomes" id="UP000020467">
    <property type="component" value="Unassembled WGS sequence"/>
</dbReference>
<comment type="caution">
    <text evidence="3">The sequence shown here is derived from an EMBL/GenBank/DDBJ whole genome shotgun (WGS) entry which is preliminary data.</text>
</comment>
<evidence type="ECO:0000256" key="1">
    <source>
        <dbReference type="ARBA" id="ARBA00006484"/>
    </source>
</evidence>
<protein>
    <submittedName>
        <fullName evidence="3">Short-chain dehydrogenase/reductase SDR</fullName>
    </submittedName>
</protein>
<accession>A0A010R6C0</accession>
<dbReference type="PANTHER" id="PTHR43477:SF1">
    <property type="entry name" value="DIHYDROANTICAPSIN 7-DEHYDROGENASE"/>
    <property type="match status" value="1"/>
</dbReference>
<evidence type="ECO:0000313" key="3">
    <source>
        <dbReference type="EMBL" id="EXF84240.1"/>
    </source>
</evidence>
<dbReference type="InterPro" id="IPR051122">
    <property type="entry name" value="SDR_DHRS6-like"/>
</dbReference>
<organism evidence="3 4">
    <name type="scientific">Colletotrichum fioriniae PJ7</name>
    <dbReference type="NCBI Taxonomy" id="1445577"/>
    <lineage>
        <taxon>Eukaryota</taxon>
        <taxon>Fungi</taxon>
        <taxon>Dikarya</taxon>
        <taxon>Ascomycota</taxon>
        <taxon>Pezizomycotina</taxon>
        <taxon>Sordariomycetes</taxon>
        <taxon>Hypocreomycetidae</taxon>
        <taxon>Glomerellales</taxon>
        <taxon>Glomerellaceae</taxon>
        <taxon>Colletotrichum</taxon>
        <taxon>Colletotrichum acutatum species complex</taxon>
    </lineage>
</organism>
<dbReference type="AlphaFoldDB" id="A0A010R6C0"/>